<dbReference type="EMBL" id="CP134880">
    <property type="protein sequence ID" value="WNM28775.1"/>
    <property type="molecule type" value="Genomic_DNA"/>
</dbReference>
<sequence length="557" mass="58365">MVKVARGGSRLDVAGATVGLVAVALSLTPSLLPRPAWGQGLVSGLGFAVGYGVGVLLWRVAARLSKGRLPAAAEARAWIVVAVGFVGAAALMPFALEWQNSVREAVGMPDTDGFDWMWGAIGVAGGSWLAFAIGRGVAGGYRRLWALIAPRVPGREARPRVSGFATGALTVVAMLVVLSLGLSVLSFLLTAASVQHNRQYDPDYPQPTSPLRSGSEASLVAWDQVGQAGAKIVSGGPTVSQLELVTGVSAKEPIRVYVGIDVPGTFEERAQLAVDELIRTDASDRAVLMIAGTTGSGWLDPAALDGFEYLHAGDTAIVAMQYGATGSPVSAILTPELSQDGTSALVRAVTSWWETLPQDHRPQLVVYGLSLGSFGIQSAYADMADLQASTQGAVLAGTPSFTSIWSAAQASRDAGSPYSLPVLDGGAHVRWADQWGGLQTLAGTWDDTRVAYLQHGNDPIVWIGPSVIWSEPEWLKTGQRSTAVSKDMVWIPAVTAFQGVIDLVLSTAVPEDAGHKYGNLAVDGLHQVTGDAGLTDSAVDRIRAVIELYDTYSPVSN</sequence>
<dbReference type="Proteomes" id="UP001303408">
    <property type="component" value="Chromosome"/>
</dbReference>
<name>A0AA96FHN3_9MICO</name>
<dbReference type="InterPro" id="IPR027788">
    <property type="entry name" value="Alpha/beta-hydrolase_N_dom"/>
</dbReference>
<evidence type="ECO:0000256" key="1">
    <source>
        <dbReference type="SAM" id="Phobius"/>
    </source>
</evidence>
<dbReference type="RefSeq" id="WP_313545341.1">
    <property type="nucleotide sequence ID" value="NZ_CP134880.1"/>
</dbReference>
<proteinExistence type="predicted"/>
<reference evidence="4" key="1">
    <citation type="submission" date="2023-09" db="EMBL/GenBank/DDBJ databases">
        <title>Demequina sp. a novel bacteria isolated from Capsicum annuum.</title>
        <authorList>
            <person name="Humaira Z."/>
            <person name="Lee J."/>
            <person name="Cho D."/>
        </authorList>
    </citation>
    <scope>NUCLEOTIDE SEQUENCE</scope>
    <source>
        <strain evidence="4">PMTSA13</strain>
    </source>
</reference>
<feature type="transmembrane region" description="Helical" evidence="1">
    <location>
        <begin position="12"/>
        <end position="31"/>
    </location>
</feature>
<feature type="domain" description="Alpha/beta-hydrolase catalytic" evidence="2">
    <location>
        <begin position="254"/>
        <end position="541"/>
    </location>
</feature>
<protein>
    <submittedName>
        <fullName evidence="4">Alpha/beta-hydrolase family protein</fullName>
    </submittedName>
</protein>
<feature type="transmembrane region" description="Helical" evidence="1">
    <location>
        <begin position="161"/>
        <end position="189"/>
    </location>
</feature>
<keyword evidence="1" id="KW-0812">Transmembrane</keyword>
<organism evidence="4">
    <name type="scientific">Demequina capsici</name>
    <dbReference type="NCBI Taxonomy" id="3075620"/>
    <lineage>
        <taxon>Bacteria</taxon>
        <taxon>Bacillati</taxon>
        <taxon>Actinomycetota</taxon>
        <taxon>Actinomycetes</taxon>
        <taxon>Micrococcales</taxon>
        <taxon>Demequinaceae</taxon>
        <taxon>Demequina</taxon>
    </lineage>
</organism>
<evidence type="ECO:0000259" key="3">
    <source>
        <dbReference type="Pfam" id="PF15420"/>
    </source>
</evidence>
<feature type="transmembrane region" description="Helical" evidence="1">
    <location>
        <begin position="78"/>
        <end position="96"/>
    </location>
</feature>
<keyword evidence="1" id="KW-1133">Transmembrane helix</keyword>
<feature type="transmembrane region" description="Helical" evidence="1">
    <location>
        <begin position="37"/>
        <end position="58"/>
    </location>
</feature>
<feature type="domain" description="Alpha/beta-hydrolase N-terminal" evidence="3">
    <location>
        <begin position="27"/>
        <end position="237"/>
    </location>
</feature>
<evidence type="ECO:0000259" key="2">
    <source>
        <dbReference type="Pfam" id="PF10081"/>
    </source>
</evidence>
<dbReference type="Pfam" id="PF10081">
    <property type="entry name" value="Abhydrolase_9"/>
    <property type="match status" value="1"/>
</dbReference>
<keyword evidence="1" id="KW-0472">Membrane</keyword>
<dbReference type="InterPro" id="IPR027787">
    <property type="entry name" value="Alpha/beta-hydrolase_catalytic"/>
</dbReference>
<accession>A0AA96FHN3</accession>
<gene>
    <name evidence="4" type="ORF">RN607_07140</name>
</gene>
<dbReference type="KEGG" id="dcp:RN607_07140"/>
<feature type="transmembrane region" description="Helical" evidence="1">
    <location>
        <begin position="116"/>
        <end position="141"/>
    </location>
</feature>
<evidence type="ECO:0000313" key="4">
    <source>
        <dbReference type="EMBL" id="WNM28775.1"/>
    </source>
</evidence>
<dbReference type="Pfam" id="PF15420">
    <property type="entry name" value="Abhydrolase_9_N"/>
    <property type="match status" value="1"/>
</dbReference>
<dbReference type="AlphaFoldDB" id="A0AA96FHN3"/>